<evidence type="ECO:0000256" key="1">
    <source>
        <dbReference type="SAM" id="MobiDB-lite"/>
    </source>
</evidence>
<feature type="region of interest" description="Disordered" evidence="1">
    <location>
        <begin position="39"/>
        <end position="111"/>
    </location>
</feature>
<keyword evidence="3" id="KW-1185">Reference proteome</keyword>
<organism evidence="2 3">
    <name type="scientific">Nasonia vitripennis</name>
    <name type="common">Parasitic wasp</name>
    <dbReference type="NCBI Taxonomy" id="7425"/>
    <lineage>
        <taxon>Eukaryota</taxon>
        <taxon>Metazoa</taxon>
        <taxon>Ecdysozoa</taxon>
        <taxon>Arthropoda</taxon>
        <taxon>Hexapoda</taxon>
        <taxon>Insecta</taxon>
        <taxon>Pterygota</taxon>
        <taxon>Neoptera</taxon>
        <taxon>Endopterygota</taxon>
        <taxon>Hymenoptera</taxon>
        <taxon>Apocrita</taxon>
        <taxon>Proctotrupomorpha</taxon>
        <taxon>Chalcidoidea</taxon>
        <taxon>Pteromalidae</taxon>
        <taxon>Pteromalinae</taxon>
        <taxon>Nasonia</taxon>
    </lineage>
</organism>
<protein>
    <submittedName>
        <fullName evidence="2">Uncharacterized protein</fullName>
    </submittedName>
</protein>
<feature type="region of interest" description="Disordered" evidence="1">
    <location>
        <begin position="130"/>
        <end position="165"/>
    </location>
</feature>
<dbReference type="RefSeq" id="XP_032457710.1">
    <property type="nucleotide sequence ID" value="XM_032601819.1"/>
</dbReference>
<sequence>MPRQNKKVLDVMKDECAGSVMVEFFGLRSKMYCVRVDGQSGLHQEGEGRQVSRGEKPDRARGLPSLPIRPGDTRPPTAEYPLKETPCHSGEAEEGCAQPPRRQARASVRSDRYPAVWALQSPSVRGGIIRGRQDLPLQRGGWGAGKQETEASIDAALGEEEETEG</sequence>
<name>A0A7M7R1H4_NASVI</name>
<dbReference type="AlphaFoldDB" id="A0A7M7R1H4"/>
<dbReference type="OrthoDB" id="7690693at2759"/>
<dbReference type="GeneID" id="116738657"/>
<dbReference type="InParanoid" id="A0A7M7R1H4"/>
<dbReference type="KEGG" id="nvi:116738657"/>
<evidence type="ECO:0000313" key="2">
    <source>
        <dbReference type="EnsemblMetazoa" id="XP_032457710"/>
    </source>
</evidence>
<feature type="compositionally biased region" description="Basic and acidic residues" evidence="1">
    <location>
        <begin position="44"/>
        <end position="61"/>
    </location>
</feature>
<evidence type="ECO:0000313" key="3">
    <source>
        <dbReference type="Proteomes" id="UP000002358"/>
    </source>
</evidence>
<reference evidence="2" key="1">
    <citation type="submission" date="2021-01" db="UniProtKB">
        <authorList>
            <consortium name="EnsemblMetazoa"/>
        </authorList>
    </citation>
    <scope>IDENTIFICATION</scope>
</reference>
<accession>A0A7M7R1H4</accession>
<proteinExistence type="predicted"/>
<dbReference type="Proteomes" id="UP000002358">
    <property type="component" value="Unassembled WGS sequence"/>
</dbReference>
<dbReference type="EnsemblMetazoa" id="XM_032601819">
    <property type="protein sequence ID" value="XP_032457710"/>
    <property type="gene ID" value="LOC116738657"/>
</dbReference>